<feature type="domain" description="HTH araC/xylS-type" evidence="6">
    <location>
        <begin position="13"/>
        <end position="112"/>
    </location>
</feature>
<evidence type="ECO:0000313" key="7">
    <source>
        <dbReference type="EMBL" id="MFB9212253.1"/>
    </source>
</evidence>
<reference evidence="7 8" key="1">
    <citation type="submission" date="2024-09" db="EMBL/GenBank/DDBJ databases">
        <authorList>
            <person name="Sun Q."/>
            <person name="Mori K."/>
        </authorList>
    </citation>
    <scope>NUCLEOTIDE SEQUENCE [LARGE SCALE GENOMIC DNA]</scope>
    <source>
        <strain evidence="7 8">CECT 7682</strain>
    </source>
</reference>
<dbReference type="InterPro" id="IPR018060">
    <property type="entry name" value="HTH_AraC"/>
</dbReference>
<dbReference type="Pfam" id="PF12833">
    <property type="entry name" value="HTH_18"/>
    <property type="match status" value="1"/>
</dbReference>
<evidence type="ECO:0000259" key="6">
    <source>
        <dbReference type="PROSITE" id="PS01124"/>
    </source>
</evidence>
<sequence>MDPLMSMNEAFIVRLNGILEKNYKNEKFGVKELASEAGISRSNLHRKLHQINGLSASEFIMAFRLQKAYVLLKNEVSTVSEIAYAVGFKSPSYFSKCFQNQYHFSPGNVKNRAEVQAPLIPNIDLSKETSKNKSFFGNFLHLNNLARQNLKVYSFTVVIIVLLIALGVITTLNLRSGNDLQTTKSIAILPIEATSKLINEEILSEGMHQGLISSLGKIKGFNVLSRNTTLKYKDSQKSKDHIIRELGIDFLVAGKVNYSDKDSVFLDLTLHKMGSPESGLLKFTFNNSVENIISIQNEATKNIGLSSGVLLKPQKGLDQENTRKIDKLAYKNYIRGMYYLHKSTQEEFDKGIQYLYKALDADPAEPLVYAGLAYGYVILGHSSSENRDVFGMAKFAARKAIELDSTQLEAYAAMASINIYHDRKWKEAEELFDYLLMRNPSMANVHYDKAWYCMLIGDKVNAIKHHELAEKLDPFNSKYIAWSGWLYAYYGHYDKAMEKVETALQISPNNPVAYFTKGFIHQLKNDTARAMQAYAKVYELNPRMIGMYGAFSAKNGEIRKTYELIEEVKTWPKSPWKNWTLAVLYAGLNDTKEAVRMLNTEPKHAFVAWAAVVPAFDGIKHQDEFKSFVSSLNLPVRKEKTVGTLLK</sequence>
<accession>A0ABV5J7I0</accession>
<dbReference type="SUPFAM" id="SSF48452">
    <property type="entry name" value="TPR-like"/>
    <property type="match status" value="2"/>
</dbReference>
<keyword evidence="3" id="KW-0804">Transcription</keyword>
<dbReference type="RefSeq" id="WP_290246488.1">
    <property type="nucleotide sequence ID" value="NZ_JAUFQT010000001.1"/>
</dbReference>
<proteinExistence type="predicted"/>
<keyword evidence="8" id="KW-1185">Reference proteome</keyword>
<comment type="caution">
    <text evidence="7">The sequence shown here is derived from an EMBL/GenBank/DDBJ whole genome shotgun (WGS) entry which is preliminary data.</text>
</comment>
<keyword evidence="5" id="KW-1133">Transmembrane helix</keyword>
<dbReference type="PANTHER" id="PTHR43280">
    <property type="entry name" value="ARAC-FAMILY TRANSCRIPTIONAL REGULATOR"/>
    <property type="match status" value="1"/>
</dbReference>
<dbReference type="Proteomes" id="UP001589654">
    <property type="component" value="Unassembled WGS sequence"/>
</dbReference>
<evidence type="ECO:0000256" key="2">
    <source>
        <dbReference type="ARBA" id="ARBA00023125"/>
    </source>
</evidence>
<dbReference type="SMART" id="SM00342">
    <property type="entry name" value="HTH_ARAC"/>
    <property type="match status" value="1"/>
</dbReference>
<feature type="repeat" description="TPR" evidence="4">
    <location>
        <begin position="511"/>
        <end position="544"/>
    </location>
</feature>
<dbReference type="Gene3D" id="1.25.40.10">
    <property type="entry name" value="Tetratricopeptide repeat domain"/>
    <property type="match status" value="1"/>
</dbReference>
<dbReference type="PROSITE" id="PS50005">
    <property type="entry name" value="TPR"/>
    <property type="match status" value="2"/>
</dbReference>
<keyword evidence="5" id="KW-0472">Membrane</keyword>
<dbReference type="EMBL" id="JBHMEW010000059">
    <property type="protein sequence ID" value="MFB9212253.1"/>
    <property type="molecule type" value="Genomic_DNA"/>
</dbReference>
<evidence type="ECO:0000256" key="3">
    <source>
        <dbReference type="ARBA" id="ARBA00023163"/>
    </source>
</evidence>
<dbReference type="Gene3D" id="1.10.10.60">
    <property type="entry name" value="Homeodomain-like"/>
    <property type="match status" value="1"/>
</dbReference>
<keyword evidence="2" id="KW-0238">DNA-binding</keyword>
<dbReference type="InterPro" id="IPR019734">
    <property type="entry name" value="TPR_rpt"/>
</dbReference>
<dbReference type="PANTHER" id="PTHR43280:SF2">
    <property type="entry name" value="HTH-TYPE TRANSCRIPTIONAL REGULATOR EXSA"/>
    <property type="match status" value="1"/>
</dbReference>
<dbReference type="PROSITE" id="PS01124">
    <property type="entry name" value="HTH_ARAC_FAMILY_2"/>
    <property type="match status" value="1"/>
</dbReference>
<dbReference type="InterPro" id="IPR009057">
    <property type="entry name" value="Homeodomain-like_sf"/>
</dbReference>
<dbReference type="SUPFAM" id="SSF46689">
    <property type="entry name" value="Homeodomain-like"/>
    <property type="match status" value="1"/>
</dbReference>
<evidence type="ECO:0000313" key="8">
    <source>
        <dbReference type="Proteomes" id="UP001589654"/>
    </source>
</evidence>
<feature type="repeat" description="TPR" evidence="4">
    <location>
        <begin position="477"/>
        <end position="510"/>
    </location>
</feature>
<keyword evidence="1" id="KW-0805">Transcription regulation</keyword>
<dbReference type="InterPro" id="IPR011990">
    <property type="entry name" value="TPR-like_helical_dom_sf"/>
</dbReference>
<protein>
    <submittedName>
        <fullName evidence="7">Helix-turn-helix domain-containing protein</fullName>
    </submittedName>
</protein>
<feature type="transmembrane region" description="Helical" evidence="5">
    <location>
        <begin position="152"/>
        <end position="174"/>
    </location>
</feature>
<keyword evidence="5" id="KW-0812">Transmembrane</keyword>
<dbReference type="Pfam" id="PF13181">
    <property type="entry name" value="TPR_8"/>
    <property type="match status" value="1"/>
</dbReference>
<evidence type="ECO:0000256" key="4">
    <source>
        <dbReference type="PROSITE-ProRule" id="PRU00339"/>
    </source>
</evidence>
<evidence type="ECO:0000256" key="5">
    <source>
        <dbReference type="SAM" id="Phobius"/>
    </source>
</evidence>
<keyword evidence="4" id="KW-0802">TPR repeat</keyword>
<evidence type="ECO:0000256" key="1">
    <source>
        <dbReference type="ARBA" id="ARBA00023015"/>
    </source>
</evidence>
<dbReference type="SMART" id="SM00028">
    <property type="entry name" value="TPR"/>
    <property type="match status" value="4"/>
</dbReference>
<organism evidence="7 8">
    <name type="scientific">Echinicola jeungdonensis</name>
    <dbReference type="NCBI Taxonomy" id="709343"/>
    <lineage>
        <taxon>Bacteria</taxon>
        <taxon>Pseudomonadati</taxon>
        <taxon>Bacteroidota</taxon>
        <taxon>Cytophagia</taxon>
        <taxon>Cytophagales</taxon>
        <taxon>Cyclobacteriaceae</taxon>
        <taxon>Echinicola</taxon>
    </lineage>
</organism>
<gene>
    <name evidence="7" type="ORF">ACFFUR_10585</name>
</gene>
<name>A0ABV5J7I0_9BACT</name>